<evidence type="ECO:0000313" key="2">
    <source>
        <dbReference type="Proteomes" id="UP000478892"/>
    </source>
</evidence>
<gene>
    <name evidence="1" type="ORF">GO984_03225</name>
</gene>
<proteinExistence type="predicted"/>
<dbReference type="RefSeq" id="WP_157021087.1">
    <property type="nucleotide sequence ID" value="NZ_WQLV01000001.1"/>
</dbReference>
<name>A0A6L6WC73_9RHOB</name>
<dbReference type="EMBL" id="WQLV01000001">
    <property type="protein sequence ID" value="MVO14811.1"/>
    <property type="molecule type" value="Genomic_DNA"/>
</dbReference>
<protein>
    <recommendedName>
        <fullName evidence="3">DUF3168 domain-containing protein</fullName>
    </recommendedName>
</protein>
<dbReference type="AlphaFoldDB" id="A0A6L6WC73"/>
<keyword evidence="2" id="KW-1185">Reference proteome</keyword>
<comment type="caution">
    <text evidence="1">The sequence shown here is derived from an EMBL/GenBank/DDBJ whole genome shotgun (WGS) entry which is preliminary data.</text>
</comment>
<evidence type="ECO:0008006" key="3">
    <source>
        <dbReference type="Google" id="ProtNLM"/>
    </source>
</evidence>
<evidence type="ECO:0000313" key="1">
    <source>
        <dbReference type="EMBL" id="MVO14811.1"/>
    </source>
</evidence>
<accession>A0A6L6WC73</accession>
<sequence>MHPRSKLRKDVRDAVVAEPGFSGLTVLAAWASSIDPETLPALGVFTPREVSRKADATSVLRATDVAVQYRCQGGDDLEDSLDNISVQIEALVLPVLAEIGAGDHQLETTDIDISGDGARRVGKLNMIFRVARFTPEGLPA</sequence>
<dbReference type="Proteomes" id="UP000478892">
    <property type="component" value="Unassembled WGS sequence"/>
</dbReference>
<organism evidence="1 2">
    <name type="scientific">Parasedimentitalea huanghaiensis</name>
    <dbReference type="NCBI Taxonomy" id="2682100"/>
    <lineage>
        <taxon>Bacteria</taxon>
        <taxon>Pseudomonadati</taxon>
        <taxon>Pseudomonadota</taxon>
        <taxon>Alphaproteobacteria</taxon>
        <taxon>Rhodobacterales</taxon>
        <taxon>Paracoccaceae</taxon>
        <taxon>Parasedimentitalea</taxon>
    </lineage>
</organism>
<reference evidence="1 2" key="1">
    <citation type="submission" date="2019-12" db="EMBL/GenBank/DDBJ databases">
        <authorList>
            <person name="Zhang Y.-J."/>
        </authorList>
    </citation>
    <scope>NUCLEOTIDE SEQUENCE [LARGE SCALE GENOMIC DNA]</scope>
    <source>
        <strain evidence="1 2">CY05</strain>
    </source>
</reference>